<accession>A0ABW0R4E0</accession>
<comment type="caution">
    <text evidence="2">The sequence shown here is derived from an EMBL/GenBank/DDBJ whole genome shotgun (WGS) entry which is preliminary data.</text>
</comment>
<dbReference type="RefSeq" id="WP_378112044.1">
    <property type="nucleotide sequence ID" value="NZ_JBHSNC010000036.1"/>
</dbReference>
<evidence type="ECO:0000256" key="1">
    <source>
        <dbReference type="SAM" id="Phobius"/>
    </source>
</evidence>
<keyword evidence="1" id="KW-1133">Transmembrane helix</keyword>
<gene>
    <name evidence="2" type="ORF">ACFPQ4_11795</name>
</gene>
<protein>
    <recommendedName>
        <fullName evidence="4">ATPase</fullName>
    </recommendedName>
</protein>
<keyword evidence="1" id="KW-0812">Transmembrane</keyword>
<proteinExistence type="predicted"/>
<feature type="transmembrane region" description="Helical" evidence="1">
    <location>
        <begin position="40"/>
        <end position="57"/>
    </location>
</feature>
<feature type="transmembrane region" description="Helical" evidence="1">
    <location>
        <begin position="15"/>
        <end position="33"/>
    </location>
</feature>
<keyword evidence="3" id="KW-1185">Reference proteome</keyword>
<reference evidence="3" key="1">
    <citation type="journal article" date="2019" name="Int. J. Syst. Evol. Microbiol.">
        <title>The Global Catalogue of Microorganisms (GCM) 10K type strain sequencing project: providing services to taxonomists for standard genome sequencing and annotation.</title>
        <authorList>
            <consortium name="The Broad Institute Genomics Platform"/>
            <consortium name="The Broad Institute Genome Sequencing Center for Infectious Disease"/>
            <person name="Wu L."/>
            <person name="Ma J."/>
        </authorList>
    </citation>
    <scope>NUCLEOTIDE SEQUENCE [LARGE SCALE GENOMIC DNA]</scope>
    <source>
        <strain evidence="3">CGMCC 1.18578</strain>
    </source>
</reference>
<dbReference type="EMBL" id="JBHSNC010000036">
    <property type="protein sequence ID" value="MFC5530109.1"/>
    <property type="molecule type" value="Genomic_DNA"/>
</dbReference>
<name>A0ABW0R4E0_9BACL</name>
<sequence length="151" mass="16453">MSFDSEYWSQFLQDNWVIVVVALLAIIIVMKVVKTVMKWILVAAIVVGFGVYGGYSIDDLKEVGSKVSQLGDKVTDELKDQAINTMAGEANEAKYVDNADGSYSITTPNLELNGVPNSGKVSVKLRGVSLGTWDMEGQVRDFVTQARDAAK</sequence>
<evidence type="ECO:0000313" key="3">
    <source>
        <dbReference type="Proteomes" id="UP001596108"/>
    </source>
</evidence>
<keyword evidence="1" id="KW-0472">Membrane</keyword>
<organism evidence="2 3">
    <name type="scientific">Cohnella yongneupensis</name>
    <dbReference type="NCBI Taxonomy" id="425006"/>
    <lineage>
        <taxon>Bacteria</taxon>
        <taxon>Bacillati</taxon>
        <taxon>Bacillota</taxon>
        <taxon>Bacilli</taxon>
        <taxon>Bacillales</taxon>
        <taxon>Paenibacillaceae</taxon>
        <taxon>Cohnella</taxon>
    </lineage>
</organism>
<dbReference type="Proteomes" id="UP001596108">
    <property type="component" value="Unassembled WGS sequence"/>
</dbReference>
<evidence type="ECO:0008006" key="4">
    <source>
        <dbReference type="Google" id="ProtNLM"/>
    </source>
</evidence>
<evidence type="ECO:0000313" key="2">
    <source>
        <dbReference type="EMBL" id="MFC5530109.1"/>
    </source>
</evidence>